<reference evidence="1 2" key="1">
    <citation type="submission" date="2020-10" db="EMBL/GenBank/DDBJ databases">
        <title>Sequencing the genomes of 1000 actinobacteria strains.</title>
        <authorList>
            <person name="Klenk H.-P."/>
        </authorList>
    </citation>
    <scope>NUCLEOTIDE SEQUENCE [LARGE SCALE GENOMIC DNA]</scope>
    <source>
        <strain evidence="1 2">DSM 44653</strain>
    </source>
</reference>
<evidence type="ECO:0008006" key="3">
    <source>
        <dbReference type="Google" id="ProtNLM"/>
    </source>
</evidence>
<proteinExistence type="predicted"/>
<name>A0ABR9IDW9_9PSEU</name>
<gene>
    <name evidence="1" type="ORF">H4696_008464</name>
</gene>
<accession>A0ABR9IDW9</accession>
<dbReference type="EMBL" id="JADBEG010000001">
    <property type="protein sequence ID" value="MBE1501364.1"/>
    <property type="molecule type" value="Genomic_DNA"/>
</dbReference>
<dbReference type="Proteomes" id="UP000631670">
    <property type="component" value="Unassembled WGS sequence"/>
</dbReference>
<keyword evidence="2" id="KW-1185">Reference proteome</keyword>
<sequence>MAKPDVDTTTLVGMDRALSDFGGSLEVVVRGVRAMRAMFEQDMPDEGGLHERLAGLAGYMSGVATLAEEIRMAQRMANGEDWRRILEPRKNERGYDYGTNQE</sequence>
<dbReference type="RefSeq" id="WP_192782823.1">
    <property type="nucleotide sequence ID" value="NZ_JADBEG010000001.1"/>
</dbReference>
<comment type="caution">
    <text evidence="1">The sequence shown here is derived from an EMBL/GenBank/DDBJ whole genome shotgun (WGS) entry which is preliminary data.</text>
</comment>
<evidence type="ECO:0000313" key="2">
    <source>
        <dbReference type="Proteomes" id="UP000631670"/>
    </source>
</evidence>
<protein>
    <recommendedName>
        <fullName evidence="3">ESX-1 secretion-associated protein</fullName>
    </recommendedName>
</protein>
<organism evidence="1 2">
    <name type="scientific">Amycolatopsis lexingtonensis</name>
    <dbReference type="NCBI Taxonomy" id="218822"/>
    <lineage>
        <taxon>Bacteria</taxon>
        <taxon>Bacillati</taxon>
        <taxon>Actinomycetota</taxon>
        <taxon>Actinomycetes</taxon>
        <taxon>Pseudonocardiales</taxon>
        <taxon>Pseudonocardiaceae</taxon>
        <taxon>Amycolatopsis</taxon>
    </lineage>
</organism>
<evidence type="ECO:0000313" key="1">
    <source>
        <dbReference type="EMBL" id="MBE1501364.1"/>
    </source>
</evidence>